<sequence>MISKEALFEKYNISEEMFEAASVEWDDLKYIYTDFESKKEKYRTILSEFEQEYLINVSDYGIHSCRTRIKDPEHLIVKIIRRRQENYKKYKDLNKDNYEKFLTDLIGIRCFILFKADWEKFHRYIEERIEDSSQYYVDDCIADFDEDEGHVYMAEMPKVHVRAGDSTEYYENVLPPDAIKSKKIYRSVHYIIKYHGVYIEIQVRTLFEEGWGEIDHYMVYPYYQNDALFQQYTGLLNRLTGLADEMGSFFREVKRLEIEHLKNMDVPEEDDIEKLPIKDVSDLVEKDAIKEDVFITKNGTVQDCINDVLNE</sequence>
<dbReference type="AlphaFoldDB" id="A0A6N3CWJ7"/>
<gene>
    <name evidence="3" type="ORF">RTLFYP15_01738</name>
</gene>
<dbReference type="CDD" id="cd05399">
    <property type="entry name" value="NT_Rel-Spo_like"/>
    <property type="match status" value="1"/>
</dbReference>
<proteinExistence type="predicted"/>
<evidence type="ECO:0000259" key="2">
    <source>
        <dbReference type="SMART" id="SM00954"/>
    </source>
</evidence>
<reference evidence="3" key="1">
    <citation type="submission" date="2019-11" db="EMBL/GenBank/DDBJ databases">
        <authorList>
            <person name="Feng L."/>
        </authorList>
    </citation>
    <scope>NUCLEOTIDE SEQUENCE</scope>
    <source>
        <strain evidence="3">RtorquesLFYP15</strain>
    </source>
</reference>
<dbReference type="SUPFAM" id="SSF81301">
    <property type="entry name" value="Nucleotidyltransferase"/>
    <property type="match status" value="1"/>
</dbReference>
<dbReference type="UniPathway" id="UPA00908">
    <property type="reaction ID" value="UER00884"/>
</dbReference>
<dbReference type="PANTHER" id="PTHR41773">
    <property type="entry name" value="GTP PYROPHOSPHATASE-RELATED"/>
    <property type="match status" value="1"/>
</dbReference>
<dbReference type="GO" id="GO:0015970">
    <property type="term" value="P:guanosine tetraphosphate biosynthetic process"/>
    <property type="evidence" value="ECO:0007669"/>
    <property type="project" value="UniProtKB-UniPathway"/>
</dbReference>
<name>A0A6N3CWJ7_9FIRM</name>
<protein>
    <submittedName>
        <fullName evidence="3">Region found in RelA / SpoT proteins</fullName>
    </submittedName>
</protein>
<feature type="domain" description="RelA/SpoT" evidence="2">
    <location>
        <begin position="67"/>
        <end position="226"/>
    </location>
</feature>
<dbReference type="Pfam" id="PF04607">
    <property type="entry name" value="RelA_SpoT"/>
    <property type="match status" value="1"/>
</dbReference>
<dbReference type="InterPro" id="IPR043519">
    <property type="entry name" value="NT_sf"/>
</dbReference>
<comment type="pathway">
    <text evidence="1">Purine metabolism; ppGpp biosynthesis; ppGpp from GTP: step 1/2.</text>
</comment>
<evidence type="ECO:0000313" key="3">
    <source>
        <dbReference type="EMBL" id="VYU19984.1"/>
    </source>
</evidence>
<dbReference type="PANTHER" id="PTHR41773:SF1">
    <property type="entry name" value="RELA_SPOT DOMAIN-CONTAINING PROTEIN"/>
    <property type="match status" value="1"/>
</dbReference>
<dbReference type="SMART" id="SM00954">
    <property type="entry name" value="RelA_SpoT"/>
    <property type="match status" value="1"/>
</dbReference>
<evidence type="ECO:0000256" key="1">
    <source>
        <dbReference type="ARBA" id="ARBA00004976"/>
    </source>
</evidence>
<organism evidence="3">
    <name type="scientific">[Ruminococcus] torques</name>
    <dbReference type="NCBI Taxonomy" id="33039"/>
    <lineage>
        <taxon>Bacteria</taxon>
        <taxon>Bacillati</taxon>
        <taxon>Bacillota</taxon>
        <taxon>Clostridia</taxon>
        <taxon>Lachnospirales</taxon>
        <taxon>Lachnospiraceae</taxon>
        <taxon>Mediterraneibacter</taxon>
    </lineage>
</organism>
<dbReference type="InterPro" id="IPR007685">
    <property type="entry name" value="RelA_SpoT"/>
</dbReference>
<accession>A0A6N3CWJ7</accession>
<dbReference type="RefSeq" id="WP_412346517.1">
    <property type="nucleotide sequence ID" value="NZ_CACRUQ010000013.1"/>
</dbReference>
<dbReference type="EMBL" id="CACRUQ010000013">
    <property type="protein sequence ID" value="VYU19984.1"/>
    <property type="molecule type" value="Genomic_DNA"/>
</dbReference>
<dbReference type="Gene3D" id="3.30.460.10">
    <property type="entry name" value="Beta Polymerase, domain 2"/>
    <property type="match status" value="1"/>
</dbReference>